<accession>A0A7S1JB27</accession>
<gene>
    <name evidence="1" type="ORF">EGYM00392_LOCUS49118</name>
</gene>
<dbReference type="EMBL" id="HBGA01132617">
    <property type="protein sequence ID" value="CAD9037958.1"/>
    <property type="molecule type" value="Transcribed_RNA"/>
</dbReference>
<protein>
    <submittedName>
        <fullName evidence="1">Uncharacterized protein</fullName>
    </submittedName>
</protein>
<proteinExistence type="predicted"/>
<dbReference type="AlphaFoldDB" id="A0A7S1JB27"/>
<organism evidence="1">
    <name type="scientific">Eutreptiella gymnastica</name>
    <dbReference type="NCBI Taxonomy" id="73025"/>
    <lineage>
        <taxon>Eukaryota</taxon>
        <taxon>Discoba</taxon>
        <taxon>Euglenozoa</taxon>
        <taxon>Euglenida</taxon>
        <taxon>Spirocuta</taxon>
        <taxon>Euglenophyceae</taxon>
        <taxon>Eutreptiales</taxon>
        <taxon>Eutreptiaceae</taxon>
        <taxon>Eutreptiella</taxon>
    </lineage>
</organism>
<sequence length="115" mass="12665">MSLLPMGSLIMCQEGQVPFILFDAQDTELTRGGRMWAASCPFLLPAPIPSYHSCFLAMVPCVCDGARNQSLATYGEATGHLIQDMDLDPLMHTKLEGVQALWTSRAAQSLDFQRM</sequence>
<reference evidence="1" key="1">
    <citation type="submission" date="2021-01" db="EMBL/GenBank/DDBJ databases">
        <authorList>
            <person name="Corre E."/>
            <person name="Pelletier E."/>
            <person name="Niang G."/>
            <person name="Scheremetjew M."/>
            <person name="Finn R."/>
            <person name="Kale V."/>
            <person name="Holt S."/>
            <person name="Cochrane G."/>
            <person name="Meng A."/>
            <person name="Brown T."/>
            <person name="Cohen L."/>
        </authorList>
    </citation>
    <scope>NUCLEOTIDE SEQUENCE</scope>
    <source>
        <strain evidence="1">NIES-381</strain>
    </source>
</reference>
<name>A0A7S1JB27_9EUGL</name>
<evidence type="ECO:0000313" key="1">
    <source>
        <dbReference type="EMBL" id="CAD9037958.1"/>
    </source>
</evidence>